<dbReference type="GO" id="GO:0000935">
    <property type="term" value="C:division septum"/>
    <property type="evidence" value="ECO:0007669"/>
    <property type="project" value="TreeGrafter"/>
</dbReference>
<feature type="compositionally biased region" description="Pro residues" evidence="3">
    <location>
        <begin position="893"/>
        <end position="909"/>
    </location>
</feature>
<dbReference type="Gene3D" id="1.20.1270.60">
    <property type="entry name" value="Arfaptin homology (AH) domain/BAR domain"/>
    <property type="match status" value="2"/>
</dbReference>
<dbReference type="SMART" id="SM00055">
    <property type="entry name" value="FCH"/>
    <property type="match status" value="1"/>
</dbReference>
<protein>
    <submittedName>
        <fullName evidence="7">Rho-GTPase-activating protein 8</fullName>
    </submittedName>
</protein>
<feature type="compositionally biased region" description="Polar residues" evidence="3">
    <location>
        <begin position="984"/>
        <end position="1001"/>
    </location>
</feature>
<feature type="compositionally biased region" description="Polar residues" evidence="3">
    <location>
        <begin position="1042"/>
        <end position="1054"/>
    </location>
</feature>
<dbReference type="STRING" id="39966.A0A369JN75"/>
<dbReference type="Gene3D" id="1.10.555.10">
    <property type="entry name" value="Rho GTPase activation protein"/>
    <property type="match status" value="1"/>
</dbReference>
<dbReference type="InterPro" id="IPR000198">
    <property type="entry name" value="RhoGAP_dom"/>
</dbReference>
<evidence type="ECO:0000313" key="8">
    <source>
        <dbReference type="Proteomes" id="UP000076154"/>
    </source>
</evidence>
<dbReference type="InParanoid" id="A0A369JN75"/>
<dbReference type="PROSITE" id="PS51741">
    <property type="entry name" value="F_BAR"/>
    <property type="match status" value="1"/>
</dbReference>
<dbReference type="PROSITE" id="PS50186">
    <property type="entry name" value="DEP"/>
    <property type="match status" value="1"/>
</dbReference>
<dbReference type="InterPro" id="IPR036390">
    <property type="entry name" value="WH_DNA-bd_sf"/>
</dbReference>
<dbReference type="GO" id="GO:0007264">
    <property type="term" value="P:small GTPase-mediated signal transduction"/>
    <property type="evidence" value="ECO:0007669"/>
    <property type="project" value="TreeGrafter"/>
</dbReference>
<feature type="compositionally biased region" description="Low complexity" evidence="3">
    <location>
        <begin position="1055"/>
        <end position="1069"/>
    </location>
</feature>
<dbReference type="Gene3D" id="1.10.10.10">
    <property type="entry name" value="Winged helix-like DNA-binding domain superfamily/Winged helix DNA-binding domain"/>
    <property type="match status" value="1"/>
</dbReference>
<reference evidence="7" key="1">
    <citation type="submission" date="2018-04" db="EMBL/GenBank/DDBJ databases">
        <title>Whole genome sequencing of Hypsizygus marmoreus.</title>
        <authorList>
            <person name="Choi I.-G."/>
            <person name="Min B."/>
            <person name="Kim J.-G."/>
            <person name="Kim S."/>
            <person name="Oh Y.-L."/>
            <person name="Kong W.-S."/>
            <person name="Park H."/>
            <person name="Jeong J."/>
            <person name="Song E.-S."/>
        </authorList>
    </citation>
    <scope>NUCLEOTIDE SEQUENCE [LARGE SCALE GENOMIC DNA]</scope>
    <source>
        <strain evidence="7">51987-8</strain>
    </source>
</reference>
<feature type="region of interest" description="Disordered" evidence="3">
    <location>
        <begin position="834"/>
        <end position="858"/>
    </location>
</feature>
<proteinExistence type="predicted"/>
<feature type="domain" description="F-BAR" evidence="6">
    <location>
        <begin position="8"/>
        <end position="523"/>
    </location>
</feature>
<dbReference type="Pfam" id="PF00611">
    <property type="entry name" value="FCH"/>
    <property type="match status" value="1"/>
</dbReference>
<evidence type="ECO:0000313" key="7">
    <source>
        <dbReference type="EMBL" id="RDB20844.1"/>
    </source>
</evidence>
<dbReference type="InterPro" id="IPR027267">
    <property type="entry name" value="AH/BAR_dom_sf"/>
</dbReference>
<organism evidence="7 8">
    <name type="scientific">Hypsizygus marmoreus</name>
    <name type="common">White beech mushroom</name>
    <name type="synonym">Agaricus marmoreus</name>
    <dbReference type="NCBI Taxonomy" id="39966"/>
    <lineage>
        <taxon>Eukaryota</taxon>
        <taxon>Fungi</taxon>
        <taxon>Dikarya</taxon>
        <taxon>Basidiomycota</taxon>
        <taxon>Agaricomycotina</taxon>
        <taxon>Agaricomycetes</taxon>
        <taxon>Agaricomycetidae</taxon>
        <taxon>Agaricales</taxon>
        <taxon>Tricholomatineae</taxon>
        <taxon>Lyophyllaceae</taxon>
        <taxon>Hypsizygus</taxon>
    </lineage>
</organism>
<dbReference type="EMBL" id="LUEZ02000056">
    <property type="protein sequence ID" value="RDB20844.1"/>
    <property type="molecule type" value="Genomic_DNA"/>
</dbReference>
<dbReference type="InterPro" id="IPR001060">
    <property type="entry name" value="FCH_dom"/>
</dbReference>
<feature type="compositionally biased region" description="Polar residues" evidence="3">
    <location>
        <begin position="170"/>
        <end position="183"/>
    </location>
</feature>
<dbReference type="OrthoDB" id="2155291at2759"/>
<dbReference type="SUPFAM" id="SSF46785">
    <property type="entry name" value="Winged helix' DNA-binding domain"/>
    <property type="match status" value="1"/>
</dbReference>
<feature type="region of interest" description="Disordered" evidence="3">
    <location>
        <begin position="874"/>
        <end position="1110"/>
    </location>
</feature>
<dbReference type="AlphaFoldDB" id="A0A369JN75"/>
<accession>A0A369JN75</accession>
<dbReference type="InterPro" id="IPR000591">
    <property type="entry name" value="DEP_dom"/>
</dbReference>
<feature type="compositionally biased region" description="Pro residues" evidence="3">
    <location>
        <begin position="960"/>
        <end position="970"/>
    </location>
</feature>
<keyword evidence="8" id="KW-1185">Reference proteome</keyword>
<dbReference type="SMART" id="SM00324">
    <property type="entry name" value="RhoGAP"/>
    <property type="match status" value="1"/>
</dbReference>
<dbReference type="InterPro" id="IPR008936">
    <property type="entry name" value="Rho_GTPase_activation_prot"/>
</dbReference>
<feature type="region of interest" description="Disordered" evidence="3">
    <location>
        <begin position="167"/>
        <end position="202"/>
    </location>
</feature>
<evidence type="ECO:0000259" key="5">
    <source>
        <dbReference type="PROSITE" id="PS50238"/>
    </source>
</evidence>
<dbReference type="PANTHER" id="PTHR23065:SF17">
    <property type="entry name" value="RHO-GTPASE-ACTIVATING PROTEIN RGD2"/>
    <property type="match status" value="1"/>
</dbReference>
<dbReference type="GO" id="GO:0007010">
    <property type="term" value="P:cytoskeleton organization"/>
    <property type="evidence" value="ECO:0007669"/>
    <property type="project" value="TreeGrafter"/>
</dbReference>
<dbReference type="GO" id="GO:0005096">
    <property type="term" value="F:GTPase activator activity"/>
    <property type="evidence" value="ECO:0007669"/>
    <property type="project" value="TreeGrafter"/>
</dbReference>
<feature type="compositionally biased region" description="Basic and acidic residues" evidence="3">
    <location>
        <begin position="230"/>
        <end position="247"/>
    </location>
</feature>
<dbReference type="SUPFAM" id="SSF103657">
    <property type="entry name" value="BAR/IMD domain-like"/>
    <property type="match status" value="1"/>
</dbReference>
<dbReference type="SUPFAM" id="SSF48350">
    <property type="entry name" value="GTPase activation domain, GAP"/>
    <property type="match status" value="1"/>
</dbReference>
<feature type="compositionally biased region" description="Acidic residues" evidence="3">
    <location>
        <begin position="1101"/>
        <end position="1110"/>
    </location>
</feature>
<evidence type="ECO:0000256" key="3">
    <source>
        <dbReference type="SAM" id="MobiDB-lite"/>
    </source>
</evidence>
<dbReference type="FunCoup" id="A0A369JN75">
    <property type="interactions" value="19"/>
</dbReference>
<dbReference type="GO" id="GO:0005886">
    <property type="term" value="C:plasma membrane"/>
    <property type="evidence" value="ECO:0007669"/>
    <property type="project" value="TreeGrafter"/>
</dbReference>
<sequence length="1110" mass="121140">MAVLSLPLTFTNSFWSQDYRRGLEVLFKKLEQGVAENAEIVAFIRNRAIAEGHLAMNLINPGLTGPAGTGFGADDGASLLMAFRGLQAESAAQGQAHKSIANELDTLVADPFEDWARGHAERIKQNKVTVVDNWLKSYEHAHGEVSKLKYQYLAKTRRADEAEDDAKFAPNTNGLTDKYTTSPRVRPIDGRTAPQRTASVSERISQRLKEIQKKSAGALSAALADDDPESGEKAALKVDKGKGRAVDVQEPSSPVIASPPAMSPLLPPRIELSSSPVPPMPPPPIVLAGLSLPLAAVSSLLTRAAAELPLRPVRFPLLGEYQDCFTGEEFASWLTENVEGFGGSLDRAEDAARELTEREGLLRRIGEFGNQFEHSDEAFYQFRPKAFDLEGKNAEHGITPSPSLKNLQPEKLIKRTGEFVHLVSKALNANSGEPAYIRARHEAEEADKAYRVAVRKLDRQRLGLEERLEETLKTLQRLETERLRAVKTALLQYQGTLANLPKSLEPSIERSGTLVASYQPESDLTALIERYRTGPFRPDAQVYESVSHDESDVVFGIDLRKWAEGGWHALTTGEEKKKELVPPVVTALLQGLTEAYGKLPDDAEKRKSWIYEVPLHAVHHLREAINAIPADQPIPIELITKYDAPVIASAVKLWMLELDPPLALYEGWDDLRRLYPTVGSSAVKGEEQSAEDHIQSLGAALQRLPRVHLYVLDAIVKHLKTLIDTTTVEEPNEVYATKLALSIGRAVVRPKTETELSIQDRHPTLLFLDLLNHYDAILPPTIARKKRESERKVPLRKRTAPIDMRLSRSRISVGADAQQLLAAQQVAQNPSLVKSIKSPELPPLPSVSESIRPPPPPPVVEPVPVAKPLTPPPPPPPAVAVPASPPAHVSPVTLPPPPPPPANFSPPRPAFKEPPPELDDLPPRPMFKEPPPELDDSPPTRPTFIDPPAEEPERFSPLTPEVPPPPPSPPITSVIPPTPKKRMSVSSGAPSPSPTKYNSRSPSPPEDQVLATGRTTLSRNSSVQSQGGVRGPRLARGPRTPGSGTVSSMVSNLNRQSPPAQASPISPRAVNRLSGAGSPVRRPSSVLGRSSAFSRRTMASDAEDDLVEKK</sequence>
<dbReference type="PROSITE" id="PS50238">
    <property type="entry name" value="RHOGAP"/>
    <property type="match status" value="1"/>
</dbReference>
<feature type="region of interest" description="Disordered" evidence="3">
    <location>
        <begin position="219"/>
        <end position="260"/>
    </location>
</feature>
<dbReference type="InterPro" id="IPR036388">
    <property type="entry name" value="WH-like_DNA-bd_sf"/>
</dbReference>
<feature type="domain" description="Rho-GAP" evidence="5">
    <location>
        <begin position="568"/>
        <end position="778"/>
    </location>
</feature>
<name>A0A369JN75_HYPMA</name>
<dbReference type="GO" id="GO:0005737">
    <property type="term" value="C:cytoplasm"/>
    <property type="evidence" value="ECO:0007669"/>
    <property type="project" value="TreeGrafter"/>
</dbReference>
<evidence type="ECO:0000256" key="2">
    <source>
        <dbReference type="SAM" id="Coils"/>
    </source>
</evidence>
<feature type="compositionally biased region" description="Polar residues" evidence="3">
    <location>
        <begin position="1013"/>
        <end position="1027"/>
    </location>
</feature>
<feature type="domain" description="DEP" evidence="4">
    <location>
        <begin position="304"/>
        <end position="384"/>
    </location>
</feature>
<comment type="caution">
    <text evidence="7">The sequence shown here is derived from an EMBL/GenBank/DDBJ whole genome shotgun (WGS) entry which is preliminary data.</text>
</comment>
<dbReference type="Pfam" id="PF00620">
    <property type="entry name" value="RhoGAP"/>
    <property type="match status" value="1"/>
</dbReference>
<feature type="coiled-coil region" evidence="2">
    <location>
        <begin position="454"/>
        <end position="488"/>
    </location>
</feature>
<evidence type="ECO:0000259" key="4">
    <source>
        <dbReference type="PROSITE" id="PS50186"/>
    </source>
</evidence>
<dbReference type="Proteomes" id="UP000076154">
    <property type="component" value="Unassembled WGS sequence"/>
</dbReference>
<evidence type="ECO:0000256" key="1">
    <source>
        <dbReference type="PROSITE-ProRule" id="PRU01077"/>
    </source>
</evidence>
<evidence type="ECO:0000259" key="6">
    <source>
        <dbReference type="PROSITE" id="PS51741"/>
    </source>
</evidence>
<keyword evidence="1 2" id="KW-0175">Coiled coil</keyword>
<dbReference type="InterPro" id="IPR031160">
    <property type="entry name" value="F_BAR_dom"/>
</dbReference>
<feature type="compositionally biased region" description="Pro residues" evidence="3">
    <location>
        <begin position="874"/>
        <end position="885"/>
    </location>
</feature>
<gene>
    <name evidence="7" type="primary">rga8</name>
    <name evidence="7" type="ORF">Hypma_012054</name>
</gene>
<dbReference type="PANTHER" id="PTHR23065">
    <property type="entry name" value="PROLINE-SERINE-THREONINE PHOSPHATASE INTERACTING PROTEIN 1"/>
    <property type="match status" value="1"/>
</dbReference>